<dbReference type="GO" id="GO:0097367">
    <property type="term" value="F:carbohydrate derivative binding"/>
    <property type="evidence" value="ECO:0007669"/>
    <property type="project" value="InterPro"/>
</dbReference>
<sequence length="324" mass="35585">MKNIILHQGDQIRRSLEINKDVRVEGDFDSILLAGMGGSGHPGDLLNALHLTNVPLTVHRSYDLPRIFGKNPLTIVSSYSGNTEEALSAYEDAKKEHKKILANTSGGKLLEWAKQDNVPITLIDYPGMQPRHTLFASFTGLACALANSGLARDISADLLKTADLIDSVAAETEVPAKALADALVKKTPVFYASDALAFGAKNTKIQTNENSKTAAFWNEFPELNHNEMVGMTNPQATFHAVFFTSETDHKQIKLRMQVTKAMYEAWGVPVTEVPVLGSSTLEQLSYIVLFGLWTTYHLALNYNVDPIPVKGVEDFKKNLAELTV</sequence>
<dbReference type="InterPro" id="IPR019490">
    <property type="entry name" value="Glu6P/Mann6P_isomerase_C"/>
</dbReference>
<comment type="caution">
    <text evidence="4">The sequence shown here is derived from an EMBL/GenBank/DDBJ whole genome shotgun (WGS) entry which is preliminary data.</text>
</comment>
<evidence type="ECO:0000313" key="5">
    <source>
        <dbReference type="Proteomes" id="UP000177941"/>
    </source>
</evidence>
<dbReference type="InterPro" id="IPR001347">
    <property type="entry name" value="SIS_dom"/>
</dbReference>
<dbReference type="PROSITE" id="PS51464">
    <property type="entry name" value="SIS"/>
    <property type="match status" value="1"/>
</dbReference>
<gene>
    <name evidence="4" type="ORF">A3E36_03510</name>
</gene>
<proteinExistence type="inferred from homology"/>
<dbReference type="EMBL" id="MHHS01000034">
    <property type="protein sequence ID" value="OGY36435.1"/>
    <property type="molecule type" value="Genomic_DNA"/>
</dbReference>
<evidence type="ECO:0000256" key="1">
    <source>
        <dbReference type="ARBA" id="ARBA00010523"/>
    </source>
</evidence>
<protein>
    <submittedName>
        <fullName evidence="4">Bifunctional phosphoglucose/phosphomannose isomerase</fullName>
    </submittedName>
</protein>
<dbReference type="Proteomes" id="UP000177941">
    <property type="component" value="Unassembled WGS sequence"/>
</dbReference>
<dbReference type="GO" id="GO:0005975">
    <property type="term" value="P:carbohydrate metabolic process"/>
    <property type="evidence" value="ECO:0007669"/>
    <property type="project" value="InterPro"/>
</dbReference>
<dbReference type="GO" id="GO:0004347">
    <property type="term" value="F:glucose-6-phosphate isomerase activity"/>
    <property type="evidence" value="ECO:0007669"/>
    <property type="project" value="InterPro"/>
</dbReference>
<dbReference type="Pfam" id="PF10432">
    <property type="entry name" value="bact-PGI_C"/>
    <property type="match status" value="1"/>
</dbReference>
<evidence type="ECO:0000313" key="4">
    <source>
        <dbReference type="EMBL" id="OGY36435.1"/>
    </source>
</evidence>
<dbReference type="CDD" id="cd05637">
    <property type="entry name" value="SIS_PGI_PMI_2"/>
    <property type="match status" value="1"/>
</dbReference>
<feature type="domain" description="SIS" evidence="3">
    <location>
        <begin position="18"/>
        <end position="155"/>
    </location>
</feature>
<dbReference type="GO" id="GO:0004476">
    <property type="term" value="F:mannose-6-phosphate isomerase activity"/>
    <property type="evidence" value="ECO:0007669"/>
    <property type="project" value="InterPro"/>
</dbReference>
<evidence type="ECO:0000256" key="2">
    <source>
        <dbReference type="ARBA" id="ARBA00023235"/>
    </source>
</evidence>
<evidence type="ECO:0000259" key="3">
    <source>
        <dbReference type="PROSITE" id="PS51464"/>
    </source>
</evidence>
<name>A0A1G1X8S0_9BACT</name>
<organism evidence="4 5">
    <name type="scientific">Candidatus Andersenbacteria bacterium RIFCSPHIGHO2_12_FULL_45_11b</name>
    <dbReference type="NCBI Taxonomy" id="1797282"/>
    <lineage>
        <taxon>Bacteria</taxon>
        <taxon>Candidatus Anderseniibacteriota</taxon>
    </lineage>
</organism>
<dbReference type="GO" id="GO:1901135">
    <property type="term" value="P:carbohydrate derivative metabolic process"/>
    <property type="evidence" value="ECO:0007669"/>
    <property type="project" value="InterPro"/>
</dbReference>
<dbReference type="Gene3D" id="3.40.50.10490">
    <property type="entry name" value="Glucose-6-phosphate isomerase like protein, domain 1"/>
    <property type="match status" value="2"/>
</dbReference>
<dbReference type="AlphaFoldDB" id="A0A1G1X8S0"/>
<dbReference type="NCBIfam" id="TIGR02128">
    <property type="entry name" value="G6PI_arch"/>
    <property type="match status" value="1"/>
</dbReference>
<dbReference type="InterPro" id="IPR046348">
    <property type="entry name" value="SIS_dom_sf"/>
</dbReference>
<accession>A0A1G1X8S0</accession>
<reference evidence="4 5" key="1">
    <citation type="journal article" date="2016" name="Nat. Commun.">
        <title>Thousands of microbial genomes shed light on interconnected biogeochemical processes in an aquifer system.</title>
        <authorList>
            <person name="Anantharaman K."/>
            <person name="Brown C.T."/>
            <person name="Hug L.A."/>
            <person name="Sharon I."/>
            <person name="Castelle C.J."/>
            <person name="Probst A.J."/>
            <person name="Thomas B.C."/>
            <person name="Singh A."/>
            <person name="Wilkins M.J."/>
            <person name="Karaoz U."/>
            <person name="Brodie E.L."/>
            <person name="Williams K.H."/>
            <person name="Hubbard S.S."/>
            <person name="Banfield J.F."/>
        </authorList>
    </citation>
    <scope>NUCLEOTIDE SEQUENCE [LARGE SCALE GENOMIC DNA]</scope>
</reference>
<dbReference type="SUPFAM" id="SSF53697">
    <property type="entry name" value="SIS domain"/>
    <property type="match status" value="1"/>
</dbReference>
<comment type="similarity">
    <text evidence="1">Belongs to the PGI/PMI family.</text>
</comment>
<keyword evidence="2 4" id="KW-0413">Isomerase</keyword>